<protein>
    <submittedName>
        <fullName evidence="10">RagB/SusD family nutrient uptake outer membrane protein</fullName>
    </submittedName>
</protein>
<feature type="chain" id="PRO_5045336787" evidence="7">
    <location>
        <begin position="24"/>
        <end position="499"/>
    </location>
</feature>
<dbReference type="InterPro" id="IPR033985">
    <property type="entry name" value="SusD-like_N"/>
</dbReference>
<keyword evidence="3 7" id="KW-0732">Signal</keyword>
<evidence type="ECO:0000256" key="3">
    <source>
        <dbReference type="ARBA" id="ARBA00022729"/>
    </source>
</evidence>
<feature type="signal peptide" evidence="7">
    <location>
        <begin position="1"/>
        <end position="23"/>
    </location>
</feature>
<accession>A0ABV6HNH9</accession>
<comment type="caution">
    <text evidence="10">The sequence shown here is derived from an EMBL/GenBank/DDBJ whole genome shotgun (WGS) entry which is preliminary data.</text>
</comment>
<keyword evidence="11" id="KW-1185">Reference proteome</keyword>
<evidence type="ECO:0000313" key="11">
    <source>
        <dbReference type="Proteomes" id="UP001589774"/>
    </source>
</evidence>
<dbReference type="InterPro" id="IPR011990">
    <property type="entry name" value="TPR-like_helical_dom_sf"/>
</dbReference>
<name>A0ABV6HNH9_9SPHI</name>
<dbReference type="SUPFAM" id="SSF48452">
    <property type="entry name" value="TPR-like"/>
    <property type="match status" value="1"/>
</dbReference>
<evidence type="ECO:0000256" key="5">
    <source>
        <dbReference type="ARBA" id="ARBA00023237"/>
    </source>
</evidence>
<evidence type="ECO:0000256" key="2">
    <source>
        <dbReference type="ARBA" id="ARBA00006275"/>
    </source>
</evidence>
<evidence type="ECO:0000256" key="7">
    <source>
        <dbReference type="SAM" id="SignalP"/>
    </source>
</evidence>
<comment type="subcellular location">
    <subcellularLocation>
        <location evidence="1">Cell outer membrane</location>
    </subcellularLocation>
</comment>
<feature type="domain" description="SusD-like N-terminal" evidence="9">
    <location>
        <begin position="126"/>
        <end position="235"/>
    </location>
</feature>
<dbReference type="Proteomes" id="UP001589774">
    <property type="component" value="Unassembled WGS sequence"/>
</dbReference>
<dbReference type="Pfam" id="PF14322">
    <property type="entry name" value="SusD-like_3"/>
    <property type="match status" value="1"/>
</dbReference>
<comment type="similarity">
    <text evidence="2">Belongs to the SusD family.</text>
</comment>
<evidence type="ECO:0000313" key="10">
    <source>
        <dbReference type="EMBL" id="MFC0320421.1"/>
    </source>
</evidence>
<evidence type="ECO:0000256" key="1">
    <source>
        <dbReference type="ARBA" id="ARBA00004442"/>
    </source>
</evidence>
<evidence type="ECO:0000256" key="6">
    <source>
        <dbReference type="SAM" id="MobiDB-lite"/>
    </source>
</evidence>
<dbReference type="Pfam" id="PF07980">
    <property type="entry name" value="SusD_RagB"/>
    <property type="match status" value="1"/>
</dbReference>
<gene>
    <name evidence="10" type="ORF">ACFFI0_18990</name>
</gene>
<keyword evidence="5" id="KW-0998">Cell outer membrane</keyword>
<evidence type="ECO:0000259" key="9">
    <source>
        <dbReference type="Pfam" id="PF14322"/>
    </source>
</evidence>
<dbReference type="EMBL" id="JBHLWO010000002">
    <property type="protein sequence ID" value="MFC0320421.1"/>
    <property type="molecule type" value="Genomic_DNA"/>
</dbReference>
<dbReference type="RefSeq" id="WP_130858468.1">
    <property type="nucleotide sequence ID" value="NZ_JBHLWO010000002.1"/>
</dbReference>
<dbReference type="PROSITE" id="PS51257">
    <property type="entry name" value="PROKAR_LIPOPROTEIN"/>
    <property type="match status" value="1"/>
</dbReference>
<dbReference type="InterPro" id="IPR012944">
    <property type="entry name" value="SusD_RagB_dom"/>
</dbReference>
<keyword evidence="4" id="KW-0472">Membrane</keyword>
<sequence>MTTFNKYTLYSLLLLVISLSACKKNFDPVITGVLSPDNFPRTEADFNLYTLQAYKPFGSKWGYNDVAYQNMFFSPEYGHLAMFDLSTDLFNTFSEWGGFWEFFSRANFTFLRTQDKTSHFEKVRYVTGMTQVLKDIATSSISEEAKNRFSAEARMGRGMAMYYLLHMYGPLPVILDPEKINTEAEKDLTRLSREAFVASIESDLQFAADHLVQSPTEYGRFNKGLAMGYLMRLYLNEKNWQRAEAVGREMMGMGYALVDDYASLFREGTERNNETIYAISVDPTAPTSGNFGGNFNAYAMYCLPGDFQSTKISGGWANPNGVFCPTWQFYDSFDPADKRRTLMVPSYTAKDGRERNRSNMRGPVLKKYPDESSPGADVQGNDIPLLRYADVLLMLAEAINQQQGPTAEAFNLVNEVRAKHAGLEPLSNDLNQAQLNDAILQERAWDLYLEGVRKMDLIRHGKWVSSLQEVGKTPSGELFPVPQYALDVSGGTLTQTTGY</sequence>
<dbReference type="Gene3D" id="1.25.40.390">
    <property type="match status" value="1"/>
</dbReference>
<evidence type="ECO:0000259" key="8">
    <source>
        <dbReference type="Pfam" id="PF07980"/>
    </source>
</evidence>
<evidence type="ECO:0000256" key="4">
    <source>
        <dbReference type="ARBA" id="ARBA00023136"/>
    </source>
</evidence>
<feature type="region of interest" description="Disordered" evidence="6">
    <location>
        <begin position="352"/>
        <end position="376"/>
    </location>
</feature>
<proteinExistence type="inferred from homology"/>
<organism evidence="10 11">
    <name type="scientific">Olivibacter oleidegradans</name>
    <dbReference type="NCBI Taxonomy" id="760123"/>
    <lineage>
        <taxon>Bacteria</taxon>
        <taxon>Pseudomonadati</taxon>
        <taxon>Bacteroidota</taxon>
        <taxon>Sphingobacteriia</taxon>
        <taxon>Sphingobacteriales</taxon>
        <taxon>Sphingobacteriaceae</taxon>
        <taxon>Olivibacter</taxon>
    </lineage>
</organism>
<feature type="domain" description="RagB/SusD" evidence="8">
    <location>
        <begin position="351"/>
        <end position="460"/>
    </location>
</feature>
<reference evidence="10 11" key="1">
    <citation type="submission" date="2024-09" db="EMBL/GenBank/DDBJ databases">
        <authorList>
            <person name="Sun Q."/>
            <person name="Mori K."/>
        </authorList>
    </citation>
    <scope>NUCLEOTIDE SEQUENCE [LARGE SCALE GENOMIC DNA]</scope>
    <source>
        <strain evidence="10 11">CCM 7765</strain>
    </source>
</reference>